<name>A0A5C8F2R0_9SPIR</name>
<dbReference type="Proteomes" id="UP000322659">
    <property type="component" value="Unassembled WGS sequence"/>
</dbReference>
<evidence type="ECO:0000313" key="1">
    <source>
        <dbReference type="EMBL" id="TXJ26207.1"/>
    </source>
</evidence>
<dbReference type="AlphaFoldDB" id="A0A5C8F2R0"/>
<reference evidence="3" key="2">
    <citation type="submission" date="2019-01" db="EMBL/GenBank/DDBJ databases">
        <authorList>
            <person name="Thorell K."/>
        </authorList>
    </citation>
    <scope>NUCLEOTIDE SEQUENCE</scope>
    <source>
        <strain evidence="3">PC4580III</strain>
        <strain evidence="1">PC4597II</strain>
        <strain evidence="2">PC5099IV</strain>
    </source>
</reference>
<dbReference type="EMBL" id="SAYA01000016">
    <property type="protein sequence ID" value="TXJ26207.1"/>
    <property type="molecule type" value="Genomic_DNA"/>
</dbReference>
<evidence type="ECO:0000313" key="6">
    <source>
        <dbReference type="Proteomes" id="UP000324336"/>
    </source>
</evidence>
<proteinExistence type="predicted"/>
<evidence type="ECO:0000313" key="2">
    <source>
        <dbReference type="EMBL" id="TXJ30692.1"/>
    </source>
</evidence>
<evidence type="ECO:0000313" key="3">
    <source>
        <dbReference type="EMBL" id="TXJ37781.1"/>
    </source>
</evidence>
<dbReference type="EMBL" id="SAXZ01000015">
    <property type="protein sequence ID" value="TXJ30692.1"/>
    <property type="molecule type" value="Genomic_DNA"/>
</dbReference>
<dbReference type="Proteomes" id="UP000322814">
    <property type="component" value="Unassembled WGS sequence"/>
</dbReference>
<protein>
    <submittedName>
        <fullName evidence="3">Uncharacterized protein</fullName>
    </submittedName>
</protein>
<dbReference type="RefSeq" id="WP_021959455.1">
    <property type="nucleotide sequence ID" value="NZ_SAXV01000017.1"/>
</dbReference>
<reference evidence="4 5" key="1">
    <citation type="journal article" date="1992" name="Lakartidningen">
        <title>[Penicillin V and not amoxicillin is the first choice preparation in acute otitis].</title>
        <authorList>
            <person name="Kamme C."/>
            <person name="Lundgren K."/>
            <person name="Prellner K."/>
        </authorList>
    </citation>
    <scope>NUCLEOTIDE SEQUENCE [LARGE SCALE GENOMIC DNA]</scope>
    <source>
        <strain evidence="3 5">PC4580III</strain>
        <strain evidence="1 6">PC4597II</strain>
        <strain evidence="2 4">PC5099IV</strain>
    </source>
</reference>
<dbReference type="PROSITE" id="PS51257">
    <property type="entry name" value="PROKAR_LIPOPROTEIN"/>
    <property type="match status" value="1"/>
</dbReference>
<evidence type="ECO:0000313" key="4">
    <source>
        <dbReference type="Proteomes" id="UP000322659"/>
    </source>
</evidence>
<organism evidence="3 5">
    <name type="scientific">Brachyspira aalborgi</name>
    <dbReference type="NCBI Taxonomy" id="29522"/>
    <lineage>
        <taxon>Bacteria</taxon>
        <taxon>Pseudomonadati</taxon>
        <taxon>Spirochaetota</taxon>
        <taxon>Spirochaetia</taxon>
        <taxon>Brachyspirales</taxon>
        <taxon>Brachyspiraceae</taxon>
        <taxon>Brachyspira</taxon>
    </lineage>
</organism>
<dbReference type="Proteomes" id="UP000324336">
    <property type="component" value="Unassembled WGS sequence"/>
</dbReference>
<accession>A0A5C8F2R0</accession>
<evidence type="ECO:0000313" key="5">
    <source>
        <dbReference type="Proteomes" id="UP000322814"/>
    </source>
</evidence>
<gene>
    <name evidence="2" type="ORF">EPJ71_12185</name>
    <name evidence="1" type="ORF">EPJ73_05205</name>
    <name evidence="3" type="ORF">EPJ78_03455</name>
</gene>
<dbReference type="EMBL" id="SAYB01000003">
    <property type="protein sequence ID" value="TXJ37781.1"/>
    <property type="molecule type" value="Genomic_DNA"/>
</dbReference>
<comment type="caution">
    <text evidence="3">The sequence shown here is derived from an EMBL/GenBank/DDBJ whole genome shotgun (WGS) entry which is preliminary data.</text>
</comment>
<sequence length="157" mass="17724">METKRKTFNKIYKGSLLVVFLFIAIISCNKNPYNDNSRLLGTWISTYNETYIYDGKTFTSAYDGKNSYVITVERIIYSSDTAGIIYGKYTENSTYGDAVVGKYYAVSFKDLTYNNISISGAYKSDGKTGTDTLVEAISEFTINNGYYSFYSSCKKVK</sequence>
<keyword evidence="4" id="KW-1185">Reference proteome</keyword>